<dbReference type="EMBL" id="VDCS01000032">
    <property type="protein sequence ID" value="TNJ40998.1"/>
    <property type="molecule type" value="Genomic_DNA"/>
</dbReference>
<dbReference type="AlphaFoldDB" id="A0A5C4SCS2"/>
<keyword evidence="1" id="KW-1133">Transmembrane helix</keyword>
<keyword evidence="3" id="KW-1185">Reference proteome</keyword>
<feature type="transmembrane region" description="Helical" evidence="1">
    <location>
        <begin position="33"/>
        <end position="49"/>
    </location>
</feature>
<sequence>MKLIAIILIIIGTTVKALFGHLALNWANLESTSLILYLIGFTILIYNLVSRIDKNRKELSFKKNPLKWIFSRSIFIYILIIPIVIALIYLGENLNIKMQEYFLGQDTEKTVATFVGFEQQSYLIKYGRETKEFAMFEYKTPNGLIKQGLPKEEFKLKKSSYTVENNKLVIPNNIKNQKVEIVYSKRFPSIFKII</sequence>
<dbReference type="Proteomes" id="UP000308713">
    <property type="component" value="Unassembled WGS sequence"/>
</dbReference>
<dbReference type="RefSeq" id="WP_139698877.1">
    <property type="nucleotide sequence ID" value="NZ_CP074074.1"/>
</dbReference>
<evidence type="ECO:0000313" key="3">
    <source>
        <dbReference type="Proteomes" id="UP000308713"/>
    </source>
</evidence>
<feature type="transmembrane region" description="Helical" evidence="1">
    <location>
        <begin position="69"/>
        <end position="90"/>
    </location>
</feature>
<reference evidence="2 3" key="1">
    <citation type="submission" date="2019-05" db="EMBL/GenBank/DDBJ databases">
        <title>Tamlana fucoidanivorans sp. nov., isolated from the surface of algae collected from Fujian province in China.</title>
        <authorList>
            <person name="Li J."/>
        </authorList>
    </citation>
    <scope>NUCLEOTIDE SEQUENCE [LARGE SCALE GENOMIC DNA]</scope>
    <source>
        <strain evidence="2 3">CW2-9</strain>
    </source>
</reference>
<keyword evidence="1" id="KW-0472">Membrane</keyword>
<comment type="caution">
    <text evidence="2">The sequence shown here is derived from an EMBL/GenBank/DDBJ whole genome shotgun (WGS) entry which is preliminary data.</text>
</comment>
<keyword evidence="1" id="KW-0812">Transmembrane</keyword>
<dbReference type="OrthoDB" id="9833121at2"/>
<organism evidence="2 3">
    <name type="scientific">Allotamlana fucoidanivorans</name>
    <dbReference type="NCBI Taxonomy" id="2583814"/>
    <lineage>
        <taxon>Bacteria</taxon>
        <taxon>Pseudomonadati</taxon>
        <taxon>Bacteroidota</taxon>
        <taxon>Flavobacteriia</taxon>
        <taxon>Flavobacteriales</taxon>
        <taxon>Flavobacteriaceae</taxon>
        <taxon>Allotamlana</taxon>
    </lineage>
</organism>
<gene>
    <name evidence="2" type="ORF">FGF67_16600</name>
</gene>
<proteinExistence type="predicted"/>
<accession>A0A5C4SCS2</accession>
<protein>
    <submittedName>
        <fullName evidence="2">Uncharacterized protein</fullName>
    </submittedName>
</protein>
<name>A0A5C4SCS2_9FLAO</name>
<evidence type="ECO:0000313" key="2">
    <source>
        <dbReference type="EMBL" id="TNJ40998.1"/>
    </source>
</evidence>
<evidence type="ECO:0000256" key="1">
    <source>
        <dbReference type="SAM" id="Phobius"/>
    </source>
</evidence>